<organism evidence="1 2">
    <name type="scientific">Vibrio qingdaonensis</name>
    <dbReference type="NCBI Taxonomy" id="2829491"/>
    <lineage>
        <taxon>Bacteria</taxon>
        <taxon>Pseudomonadati</taxon>
        <taxon>Pseudomonadota</taxon>
        <taxon>Gammaproteobacteria</taxon>
        <taxon>Vibrionales</taxon>
        <taxon>Vibrionaceae</taxon>
        <taxon>Vibrio</taxon>
    </lineage>
</organism>
<sequence length="158" mass="17246">MNKAAVVQQVIVELEQKITTLLSAMEQTVDAATNEETIPDNKYDTLALEAAYLAHGQAMRLEAIKKDIATLRHLVIRTFDHDTPVGLSAMVELEDDQEVLSRYLLLPCGGGVSIVAEGIRVVTPESPLGRALVGRLLDDEIALQVGERVTHHVIVNIV</sequence>
<dbReference type="SUPFAM" id="SSF54534">
    <property type="entry name" value="FKBP-like"/>
    <property type="match status" value="1"/>
</dbReference>
<evidence type="ECO:0000313" key="1">
    <source>
        <dbReference type="EMBL" id="MCW8347282.1"/>
    </source>
</evidence>
<comment type="caution">
    <text evidence="1">The sequence shown here is derived from an EMBL/GenBank/DDBJ whole genome shotgun (WGS) entry which is preliminary data.</text>
</comment>
<dbReference type="AlphaFoldDB" id="A0A9X3CPE0"/>
<reference evidence="1" key="1">
    <citation type="submission" date="2022-02" db="EMBL/GenBank/DDBJ databases">
        <title>Vibrio sp. nov, a new bacterium isolated from seawater.</title>
        <authorList>
            <person name="Yuan Y."/>
        </authorList>
    </citation>
    <scope>NUCLEOTIDE SEQUENCE</scope>
    <source>
        <strain evidence="1">ZSDZ65</strain>
    </source>
</reference>
<accession>A0A9X3CPE0</accession>
<name>A0A9X3CPE0_9VIBR</name>
<evidence type="ECO:0000313" key="2">
    <source>
        <dbReference type="Proteomes" id="UP001155587"/>
    </source>
</evidence>
<keyword evidence="2" id="KW-1185">Reference proteome</keyword>
<dbReference type="EMBL" id="JAKRRY010000020">
    <property type="protein sequence ID" value="MCW8347282.1"/>
    <property type="molecule type" value="Genomic_DNA"/>
</dbReference>
<keyword evidence="1" id="KW-0251">Elongation factor</keyword>
<dbReference type="RefSeq" id="WP_265675805.1">
    <property type="nucleotide sequence ID" value="NZ_JAKRRY010000020.1"/>
</dbReference>
<keyword evidence="1" id="KW-0648">Protein biosynthesis</keyword>
<dbReference type="GO" id="GO:0003746">
    <property type="term" value="F:translation elongation factor activity"/>
    <property type="evidence" value="ECO:0007669"/>
    <property type="project" value="UniProtKB-KW"/>
</dbReference>
<dbReference type="Proteomes" id="UP001155587">
    <property type="component" value="Unassembled WGS sequence"/>
</dbReference>
<gene>
    <name evidence="1" type="ORF">MD535_14845</name>
</gene>
<proteinExistence type="predicted"/>
<protein>
    <submittedName>
        <fullName evidence="1">Transcription elongation factor</fullName>
    </submittedName>
</protein>